<dbReference type="GO" id="GO:0005778">
    <property type="term" value="C:peroxisomal membrane"/>
    <property type="evidence" value="ECO:0007669"/>
    <property type="project" value="TreeGrafter"/>
</dbReference>
<keyword evidence="1" id="KW-0812">Transmembrane</keyword>
<dbReference type="EMBL" id="FJUY01000004">
    <property type="protein sequence ID" value="CZT17608.1"/>
    <property type="molecule type" value="Genomic_DNA"/>
</dbReference>
<keyword evidence="1" id="KW-1133">Transmembrane helix</keyword>
<reference evidence="2 3" key="1">
    <citation type="submission" date="2016-03" db="EMBL/GenBank/DDBJ databases">
        <authorList>
            <person name="Ploux O."/>
        </authorList>
    </citation>
    <scope>NUCLEOTIDE SEQUENCE [LARGE SCALE GENOMIC DNA]</scope>
    <source>
        <strain evidence="2 3">URUG2</strain>
    </source>
</reference>
<dbReference type="InterPro" id="IPR019531">
    <property type="entry name" value="Pmp4"/>
</dbReference>
<dbReference type="OrthoDB" id="39659at2759"/>
<organism evidence="2 3">
    <name type="scientific">Ramularia collo-cygni</name>
    <dbReference type="NCBI Taxonomy" id="112498"/>
    <lineage>
        <taxon>Eukaryota</taxon>
        <taxon>Fungi</taxon>
        <taxon>Dikarya</taxon>
        <taxon>Ascomycota</taxon>
        <taxon>Pezizomycotina</taxon>
        <taxon>Dothideomycetes</taxon>
        <taxon>Dothideomycetidae</taxon>
        <taxon>Mycosphaerellales</taxon>
        <taxon>Mycosphaerellaceae</taxon>
        <taxon>Ramularia</taxon>
    </lineage>
</organism>
<keyword evidence="3" id="KW-1185">Reference proteome</keyword>
<evidence type="ECO:0000313" key="2">
    <source>
        <dbReference type="EMBL" id="CZT17608.1"/>
    </source>
</evidence>
<name>A0A2D3US88_9PEZI</name>
<dbReference type="RefSeq" id="XP_023624499.1">
    <property type="nucleotide sequence ID" value="XM_023768731.1"/>
</dbReference>
<feature type="transmembrane region" description="Helical" evidence="1">
    <location>
        <begin position="171"/>
        <end position="190"/>
    </location>
</feature>
<dbReference type="PANTHER" id="PTHR15460">
    <property type="entry name" value="PEROXISOMAL MEMBRANE PROTEIN 4"/>
    <property type="match status" value="1"/>
</dbReference>
<dbReference type="AlphaFoldDB" id="A0A2D3US88"/>
<evidence type="ECO:0000256" key="1">
    <source>
        <dbReference type="SAM" id="Phobius"/>
    </source>
</evidence>
<dbReference type="Pfam" id="PF02466">
    <property type="entry name" value="Tim17"/>
    <property type="match status" value="1"/>
</dbReference>
<proteinExistence type="predicted"/>
<accession>A0A2D3US88</accession>
<dbReference type="PIRSF" id="PIRSF013674">
    <property type="entry name" value="PXMP4"/>
    <property type="match status" value="1"/>
</dbReference>
<dbReference type="PANTHER" id="PTHR15460:SF3">
    <property type="entry name" value="PEROXISOMAL MEMBRANE PROTEIN 4"/>
    <property type="match status" value="1"/>
</dbReference>
<sequence length="224" mass="26015">MATTKSFQDSVNKIILDPKYHEPLTLVKAIRNGVVYGIRIRFPHALVLVFLFGSGTMSEKIRKIARLTRQHAQCLANFAFIYKLLCMLLKRINRGKQEPRHSFIAGLLSGYWVFGRDKVASSSVVQQMVMYAMGRVIMGLARYTVQMPEEKTTTRTGGYGNKDWRRHLRRAGWPVTASFCWATIMWLFTWHPQLLQPTMRSSLTYIYDNAEKWDSFETLLLRNQ</sequence>
<dbReference type="Proteomes" id="UP000225277">
    <property type="component" value="Unassembled WGS sequence"/>
</dbReference>
<dbReference type="STRING" id="112498.A0A2D3US88"/>
<dbReference type="GeneID" id="35598646"/>
<protein>
    <submittedName>
        <fullName evidence="2">Related to peroxisomal membrane protein 4</fullName>
    </submittedName>
</protein>
<evidence type="ECO:0000313" key="3">
    <source>
        <dbReference type="Proteomes" id="UP000225277"/>
    </source>
</evidence>
<keyword evidence="1" id="KW-0472">Membrane</keyword>
<gene>
    <name evidence="2" type="ORF">RCC_03445</name>
</gene>